<accession>D4AXM1</accession>
<dbReference type="OrthoDB" id="4186629at2759"/>
<evidence type="ECO:0000313" key="1">
    <source>
        <dbReference type="EMBL" id="EFE32049.1"/>
    </source>
</evidence>
<evidence type="ECO:0000313" key="2">
    <source>
        <dbReference type="Proteomes" id="UP000008866"/>
    </source>
</evidence>
<dbReference type="GeneID" id="9522767"/>
<reference evidence="2" key="1">
    <citation type="journal article" date="2011" name="Genome Biol.">
        <title>Comparative and functional genomics provide insights into the pathogenicity of dermatophytic fungi.</title>
        <authorList>
            <person name="Burmester A."/>
            <person name="Shelest E."/>
            <person name="Gloeckner G."/>
            <person name="Heddergott C."/>
            <person name="Schindler S."/>
            <person name="Staib P."/>
            <person name="Heidel A."/>
            <person name="Felder M."/>
            <person name="Petzold A."/>
            <person name="Szafranski K."/>
            <person name="Feuermann M."/>
            <person name="Pedruzzi I."/>
            <person name="Priebe S."/>
            <person name="Groth M."/>
            <person name="Winkler R."/>
            <person name="Li W."/>
            <person name="Kniemeyer O."/>
            <person name="Schroeckh V."/>
            <person name="Hertweck C."/>
            <person name="Hube B."/>
            <person name="White T.C."/>
            <person name="Platzer M."/>
            <person name="Guthke R."/>
            <person name="Heitman J."/>
            <person name="Woestemeyer J."/>
            <person name="Zipfel P.F."/>
            <person name="Monod M."/>
            <person name="Brakhage A.A."/>
        </authorList>
    </citation>
    <scope>NUCLEOTIDE SEQUENCE [LARGE SCALE GENOMIC DNA]</scope>
    <source>
        <strain evidence="2">ATCC MYA-4681 / CBS 112371</strain>
    </source>
</reference>
<comment type="caution">
    <text evidence="1">The sequence shown here is derived from an EMBL/GenBank/DDBJ whole genome shotgun (WGS) entry which is preliminary data.</text>
</comment>
<dbReference type="RefSeq" id="XP_003012689.1">
    <property type="nucleotide sequence ID" value="XM_003012643.1"/>
</dbReference>
<dbReference type="EMBL" id="ABSU01000017">
    <property type="protein sequence ID" value="EFE32049.1"/>
    <property type="molecule type" value="Genomic_DNA"/>
</dbReference>
<dbReference type="eggNOG" id="ENOG502T43G">
    <property type="taxonomic scope" value="Eukaryota"/>
</dbReference>
<dbReference type="Proteomes" id="UP000008866">
    <property type="component" value="Unassembled WGS sequence"/>
</dbReference>
<gene>
    <name evidence="1" type="ORF">ARB_00940</name>
</gene>
<sequence length="126" mass="14063">MSKTIDATKTLFKNIKNGAAKFSAFITEGARIIPSKNKDHLSPLRIDAGKYDPVTKMLNVVLQVNANPKSKGLEAWLKKYSTHAKLATAKFNTAAEDQQAEYHRVLDELTDKGKRNLKDMKTADDE</sequence>
<organism evidence="1 2">
    <name type="scientific">Arthroderma benhamiae (strain ATCC MYA-4681 / CBS 112371)</name>
    <name type="common">Trichophyton mentagrophytes</name>
    <dbReference type="NCBI Taxonomy" id="663331"/>
    <lineage>
        <taxon>Eukaryota</taxon>
        <taxon>Fungi</taxon>
        <taxon>Dikarya</taxon>
        <taxon>Ascomycota</taxon>
        <taxon>Pezizomycotina</taxon>
        <taxon>Eurotiomycetes</taxon>
        <taxon>Eurotiomycetidae</taxon>
        <taxon>Onygenales</taxon>
        <taxon>Arthrodermataceae</taxon>
        <taxon>Trichophyton</taxon>
    </lineage>
</organism>
<protein>
    <submittedName>
        <fullName evidence="1">Uncharacterized protein</fullName>
    </submittedName>
</protein>
<dbReference type="OMA" id="PQGTHAK"/>
<name>D4AXM1_ARTBC</name>
<dbReference type="HOGENOM" id="CLU_130543_0_0_1"/>
<keyword evidence="2" id="KW-1185">Reference proteome</keyword>
<dbReference type="KEGG" id="abe:ARB_00940"/>
<dbReference type="AlphaFoldDB" id="D4AXM1"/>
<proteinExistence type="predicted"/>